<evidence type="ECO:0000313" key="1">
    <source>
        <dbReference type="EMBL" id="TYS56361.1"/>
    </source>
</evidence>
<protein>
    <submittedName>
        <fullName evidence="1">Uncharacterized protein</fullName>
    </submittedName>
</protein>
<comment type="caution">
    <text evidence="1">The sequence shown here is derived from an EMBL/GenBank/DDBJ whole genome shotgun (WGS) entry which is preliminary data.</text>
</comment>
<proteinExistence type="predicted"/>
<dbReference type="Proteomes" id="UP000322997">
    <property type="component" value="Unassembled WGS sequence"/>
</dbReference>
<dbReference type="AlphaFoldDB" id="A0A5D4S1C5"/>
<accession>A0A5D4S1C5</accession>
<gene>
    <name evidence="1" type="ORF">FZC83_01965</name>
</gene>
<evidence type="ECO:0000313" key="2">
    <source>
        <dbReference type="Proteomes" id="UP000322997"/>
    </source>
</evidence>
<name>A0A5D4S1C5_9BACI</name>
<dbReference type="EMBL" id="VTEQ01000001">
    <property type="protein sequence ID" value="TYS56361.1"/>
    <property type="molecule type" value="Genomic_DNA"/>
</dbReference>
<dbReference type="RefSeq" id="WP_148984395.1">
    <property type="nucleotide sequence ID" value="NZ_JBNILK010000001.1"/>
</dbReference>
<organism evidence="1 2">
    <name type="scientific">Rossellomorea marisflavi</name>
    <dbReference type="NCBI Taxonomy" id="189381"/>
    <lineage>
        <taxon>Bacteria</taxon>
        <taxon>Bacillati</taxon>
        <taxon>Bacillota</taxon>
        <taxon>Bacilli</taxon>
        <taxon>Bacillales</taxon>
        <taxon>Bacillaceae</taxon>
        <taxon>Rossellomorea</taxon>
    </lineage>
</organism>
<reference evidence="1 2" key="1">
    <citation type="submission" date="2019-08" db="EMBL/GenBank/DDBJ databases">
        <title>Bacillus genomes from the desert of Cuatro Cienegas, Coahuila.</title>
        <authorList>
            <person name="Olmedo-Alvarez G."/>
        </authorList>
    </citation>
    <scope>NUCLEOTIDE SEQUENCE [LARGE SCALE GENOMIC DNA]</scope>
    <source>
        <strain evidence="1 2">CH108_3D</strain>
    </source>
</reference>
<sequence length="66" mass="7783">MKALIDGIQYEGTPEQILRFERLKNSKAKLRKNIKPVIIGDESFYKYFATDLTLHDWIDLIVKDNK</sequence>